<dbReference type="RefSeq" id="WP_064041393.1">
    <property type="nucleotide sequence ID" value="NZ_LUUJ01000096.1"/>
</dbReference>
<name>A0A177N9J1_9GAMM</name>
<evidence type="ECO:0000313" key="2">
    <source>
        <dbReference type="Proteomes" id="UP000077857"/>
    </source>
</evidence>
<dbReference type="AlphaFoldDB" id="A0A177N9J1"/>
<protein>
    <submittedName>
        <fullName evidence="1">Uncharacterized protein</fullName>
    </submittedName>
</protein>
<organism evidence="1 2">
    <name type="scientific">Methylomonas koyamae</name>
    <dbReference type="NCBI Taxonomy" id="702114"/>
    <lineage>
        <taxon>Bacteria</taxon>
        <taxon>Pseudomonadati</taxon>
        <taxon>Pseudomonadota</taxon>
        <taxon>Gammaproteobacteria</taxon>
        <taxon>Methylococcales</taxon>
        <taxon>Methylococcaceae</taxon>
        <taxon>Methylomonas</taxon>
    </lineage>
</organism>
<comment type="caution">
    <text evidence="1">The sequence shown here is derived from an EMBL/GenBank/DDBJ whole genome shotgun (WGS) entry which is preliminary data.</text>
</comment>
<dbReference type="EMBL" id="LUUJ01000096">
    <property type="protein sequence ID" value="OAI13760.1"/>
    <property type="molecule type" value="Genomic_DNA"/>
</dbReference>
<sequence length="137" mass="16008">MITSKVIRDNRRHITRADYNEIKPVLDSVNVIFPRINSLEAGTLRRFFPAGVMQSHREFDWARHSYRLGAFVDKLREKGWVIVDHDEVCQTKDVVPRKAKFTRYELFAEFTPELMERIKAFCKSVDDYEAQATGKAA</sequence>
<dbReference type="Proteomes" id="UP000077857">
    <property type="component" value="Unassembled WGS sequence"/>
</dbReference>
<proteinExistence type="predicted"/>
<accession>A0A177N9J1</accession>
<evidence type="ECO:0000313" key="1">
    <source>
        <dbReference type="EMBL" id="OAI13760.1"/>
    </source>
</evidence>
<reference evidence="1 2" key="1">
    <citation type="submission" date="2016-03" db="EMBL/GenBank/DDBJ databases">
        <authorList>
            <person name="Ploux O."/>
        </authorList>
    </citation>
    <scope>NUCLEOTIDE SEQUENCE [LARGE SCALE GENOMIC DNA]</scope>
    <source>
        <strain evidence="1 2">R-45378</strain>
    </source>
</reference>
<gene>
    <name evidence="1" type="ORF">A1507_16910</name>
</gene>